<organism evidence="2 3">
    <name type="scientific">Leucothrix arctica</name>
    <dbReference type="NCBI Taxonomy" id="1481894"/>
    <lineage>
        <taxon>Bacteria</taxon>
        <taxon>Pseudomonadati</taxon>
        <taxon>Pseudomonadota</taxon>
        <taxon>Gammaproteobacteria</taxon>
        <taxon>Thiotrichales</taxon>
        <taxon>Thiotrichaceae</taxon>
        <taxon>Leucothrix</taxon>
    </lineage>
</organism>
<keyword evidence="3" id="KW-1185">Reference proteome</keyword>
<keyword evidence="1" id="KW-1133">Transmembrane helix</keyword>
<accession>A0A317CKG4</accession>
<dbReference type="AlphaFoldDB" id="A0A317CKG4"/>
<keyword evidence="1" id="KW-0812">Transmembrane</keyword>
<reference evidence="2 3" key="1">
    <citation type="submission" date="2018-05" db="EMBL/GenBank/DDBJ databases">
        <title>Leucothrix arctica sp. nov., isolated from Arctic seawater.</title>
        <authorList>
            <person name="Choi A."/>
            <person name="Baek K."/>
        </authorList>
    </citation>
    <scope>NUCLEOTIDE SEQUENCE [LARGE SCALE GENOMIC DNA]</scope>
    <source>
        <strain evidence="2 3">IMCC9719</strain>
    </source>
</reference>
<evidence type="ECO:0000313" key="3">
    <source>
        <dbReference type="Proteomes" id="UP000245506"/>
    </source>
</evidence>
<dbReference type="RefSeq" id="WP_109823008.1">
    <property type="nucleotide sequence ID" value="NZ_QGKL01000026.1"/>
</dbReference>
<dbReference type="Proteomes" id="UP000245506">
    <property type="component" value="Unassembled WGS sequence"/>
</dbReference>
<feature type="transmembrane region" description="Helical" evidence="1">
    <location>
        <begin position="12"/>
        <end position="37"/>
    </location>
</feature>
<protein>
    <submittedName>
        <fullName evidence="2">Uncharacterized protein</fullName>
    </submittedName>
</protein>
<gene>
    <name evidence="2" type="ORF">DKT75_08565</name>
</gene>
<evidence type="ECO:0000313" key="2">
    <source>
        <dbReference type="EMBL" id="PWQ96810.1"/>
    </source>
</evidence>
<proteinExistence type="predicted"/>
<sequence length="68" mass="7733">MGSQTKTKRTWFLIVFGAFFAAPALYVLIAMLATPFYNATRMQFWEPVEAKLLSSEVKYFRGDSTLAC</sequence>
<dbReference type="OrthoDB" id="6402665at2"/>
<comment type="caution">
    <text evidence="2">The sequence shown here is derived from an EMBL/GenBank/DDBJ whole genome shotgun (WGS) entry which is preliminary data.</text>
</comment>
<keyword evidence="1" id="KW-0472">Membrane</keyword>
<name>A0A317CKG4_9GAMM</name>
<evidence type="ECO:0000256" key="1">
    <source>
        <dbReference type="SAM" id="Phobius"/>
    </source>
</evidence>
<dbReference type="EMBL" id="QGKL01000026">
    <property type="protein sequence ID" value="PWQ96810.1"/>
    <property type="molecule type" value="Genomic_DNA"/>
</dbReference>